<evidence type="ECO:0000313" key="7">
    <source>
        <dbReference type="Proteomes" id="UP001500298"/>
    </source>
</evidence>
<dbReference type="RefSeq" id="WP_345369393.1">
    <property type="nucleotide sequence ID" value="NZ_BAABJX010000016.1"/>
</dbReference>
<dbReference type="PANTHER" id="PTHR47506">
    <property type="entry name" value="TRANSCRIPTIONAL REGULATORY PROTEIN"/>
    <property type="match status" value="1"/>
</dbReference>
<dbReference type="InterPro" id="IPR001647">
    <property type="entry name" value="HTH_TetR"/>
</dbReference>
<evidence type="ECO:0000259" key="5">
    <source>
        <dbReference type="PROSITE" id="PS50977"/>
    </source>
</evidence>
<evidence type="ECO:0000256" key="1">
    <source>
        <dbReference type="ARBA" id="ARBA00023015"/>
    </source>
</evidence>
<accession>A0ABP9D944</accession>
<keyword evidence="2 4" id="KW-0238">DNA-binding</keyword>
<dbReference type="Gene3D" id="1.10.357.10">
    <property type="entry name" value="Tetracycline Repressor, domain 2"/>
    <property type="match status" value="1"/>
</dbReference>
<comment type="caution">
    <text evidence="6">The sequence shown here is derived from an EMBL/GenBank/DDBJ whole genome shotgun (WGS) entry which is preliminary data.</text>
</comment>
<protein>
    <submittedName>
        <fullName evidence="6">TetR/AcrR family transcriptional regulator</fullName>
    </submittedName>
</protein>
<reference evidence="7" key="1">
    <citation type="journal article" date="2019" name="Int. J. Syst. Evol. Microbiol.">
        <title>The Global Catalogue of Microorganisms (GCM) 10K type strain sequencing project: providing services to taxonomists for standard genome sequencing and annotation.</title>
        <authorList>
            <consortium name="The Broad Institute Genomics Platform"/>
            <consortium name="The Broad Institute Genome Sequencing Center for Infectious Disease"/>
            <person name="Wu L."/>
            <person name="Ma J."/>
        </authorList>
    </citation>
    <scope>NUCLEOTIDE SEQUENCE [LARGE SCALE GENOMIC DNA]</scope>
    <source>
        <strain evidence="7">JCM 18326</strain>
    </source>
</reference>
<evidence type="ECO:0000256" key="3">
    <source>
        <dbReference type="ARBA" id="ARBA00023163"/>
    </source>
</evidence>
<evidence type="ECO:0000313" key="6">
    <source>
        <dbReference type="EMBL" id="GAA4825801.1"/>
    </source>
</evidence>
<dbReference type="PROSITE" id="PS50977">
    <property type="entry name" value="HTH_TETR_2"/>
    <property type="match status" value="1"/>
</dbReference>
<evidence type="ECO:0000256" key="2">
    <source>
        <dbReference type="ARBA" id="ARBA00023125"/>
    </source>
</evidence>
<dbReference type="Gene3D" id="1.10.10.60">
    <property type="entry name" value="Homeodomain-like"/>
    <property type="match status" value="1"/>
</dbReference>
<sequence>MPRKKSYNEDEVIEKAMEVFWKNGFEMTSMQQLEKEMGINKFSIYASFGSKEGLFLRSIQCYKEKLQKVVEKLRRSTDGIEGIKAYFYDFITFSKEHEMVKGCLVTNTANELRADANPEILAALSDFTSEIRSVFLEKIQQDSNLKIDDPEEKADYLLVAMFGLSSASRVFTQKQLHHYIENIFNNL</sequence>
<dbReference type="InterPro" id="IPR036271">
    <property type="entry name" value="Tet_transcr_reg_TetR-rel_C_sf"/>
</dbReference>
<name>A0ABP9D944_9BACT</name>
<gene>
    <name evidence="6" type="ORF">GCM10023331_08000</name>
</gene>
<keyword evidence="1" id="KW-0805">Transcription regulation</keyword>
<dbReference type="SUPFAM" id="SSF46689">
    <property type="entry name" value="Homeodomain-like"/>
    <property type="match status" value="1"/>
</dbReference>
<dbReference type="EMBL" id="BAABJX010000016">
    <property type="protein sequence ID" value="GAA4825801.1"/>
    <property type="molecule type" value="Genomic_DNA"/>
</dbReference>
<feature type="DNA-binding region" description="H-T-H motif" evidence="4">
    <location>
        <begin position="29"/>
        <end position="48"/>
    </location>
</feature>
<dbReference type="Pfam" id="PF00440">
    <property type="entry name" value="TetR_N"/>
    <property type="match status" value="1"/>
</dbReference>
<dbReference type="SUPFAM" id="SSF48498">
    <property type="entry name" value="Tetracyclin repressor-like, C-terminal domain"/>
    <property type="match status" value="1"/>
</dbReference>
<organism evidence="6 7">
    <name type="scientific">Algivirga pacifica</name>
    <dbReference type="NCBI Taxonomy" id="1162670"/>
    <lineage>
        <taxon>Bacteria</taxon>
        <taxon>Pseudomonadati</taxon>
        <taxon>Bacteroidota</taxon>
        <taxon>Cytophagia</taxon>
        <taxon>Cytophagales</taxon>
        <taxon>Flammeovirgaceae</taxon>
        <taxon>Algivirga</taxon>
    </lineage>
</organism>
<feature type="domain" description="HTH tetR-type" evidence="5">
    <location>
        <begin position="6"/>
        <end position="66"/>
    </location>
</feature>
<dbReference type="Proteomes" id="UP001500298">
    <property type="component" value="Unassembled WGS sequence"/>
</dbReference>
<keyword evidence="3" id="KW-0804">Transcription</keyword>
<dbReference type="InterPro" id="IPR009057">
    <property type="entry name" value="Homeodomain-like_sf"/>
</dbReference>
<evidence type="ECO:0000256" key="4">
    <source>
        <dbReference type="PROSITE-ProRule" id="PRU00335"/>
    </source>
</evidence>
<keyword evidence="7" id="KW-1185">Reference proteome</keyword>
<proteinExistence type="predicted"/>
<dbReference type="PANTHER" id="PTHR47506:SF10">
    <property type="entry name" value="TRANSCRIPTIONAL REGULATORY PROTEIN"/>
    <property type="match status" value="1"/>
</dbReference>
<dbReference type="PRINTS" id="PR00455">
    <property type="entry name" value="HTHTETR"/>
</dbReference>